<reference evidence="7 8" key="1">
    <citation type="submission" date="2013-07" db="EMBL/GenBank/DDBJ databases">
        <authorList>
            <person name="Weinstock G."/>
            <person name="Sodergren E."/>
            <person name="Wylie T."/>
            <person name="Fulton L."/>
            <person name="Fulton R."/>
            <person name="Fronick C."/>
            <person name="O'Laughlin M."/>
            <person name="Godfrey J."/>
            <person name="Miner T."/>
            <person name="Herter B."/>
            <person name="Appelbaum E."/>
            <person name="Cordes M."/>
            <person name="Lek S."/>
            <person name="Wollam A."/>
            <person name="Pepin K.H."/>
            <person name="Palsikar V.B."/>
            <person name="Mitreva M."/>
            <person name="Wilson R.K."/>
        </authorList>
    </citation>
    <scope>NUCLEOTIDE SEQUENCE [LARGE SCALE GENOMIC DNA]</scope>
    <source>
        <strain evidence="7 8">ATCC 14940</strain>
    </source>
</reference>
<dbReference type="InterPro" id="IPR022642">
    <property type="entry name" value="CheR_C"/>
</dbReference>
<accession>A0ABC9TS60</accession>
<dbReference type="Pfam" id="PF03705">
    <property type="entry name" value="CheR_N"/>
    <property type="match status" value="1"/>
</dbReference>
<dbReference type="EMBL" id="AWSU01000342">
    <property type="protein sequence ID" value="ERI74171.1"/>
    <property type="molecule type" value="Genomic_DNA"/>
</dbReference>
<name>A0ABC9TS60_CLOSY</name>
<sequence length="270" mass="31393">MFEISQKDFAILSQFVQKNYGINLSHKKGLIENRLTSTLVHDGYQNFSDYVRHITEERPSQDIDIMLNKLTTNYTYFMRESEHFEFFKSTILPWIVETRRDKIMCIWSAGCSSGEEPYTLSMIIQDFLGNQASLWDTRLLATDISQEVLSKAKTAQYPSEALKGVSEDWKKKYFVKQSGHDSYTVAPRVRSDVIFRTFNLMSPIRFRSNFDVIFCRNVMIYFDGSTRDSLVNRFYNATNPGGYLLIGHSESVNKSASSYHYIKPATYRKL</sequence>
<dbReference type="PIRSF" id="PIRSF000410">
    <property type="entry name" value="CheR"/>
    <property type="match status" value="1"/>
</dbReference>
<dbReference type="PANTHER" id="PTHR24422:SF19">
    <property type="entry name" value="CHEMOTAXIS PROTEIN METHYLTRANSFERASE"/>
    <property type="match status" value="1"/>
</dbReference>
<dbReference type="RefSeq" id="WP_021641513.1">
    <property type="nucleotide sequence ID" value="NZ_KE992859.1"/>
</dbReference>
<protein>
    <recommendedName>
        <fullName evidence="2">protein-glutamate O-methyltransferase</fullName>
        <ecNumber evidence="2">2.1.1.80</ecNumber>
    </recommendedName>
</protein>
<dbReference type="InterPro" id="IPR022641">
    <property type="entry name" value="CheR_N"/>
</dbReference>
<dbReference type="Pfam" id="PF01739">
    <property type="entry name" value="CheR"/>
    <property type="match status" value="1"/>
</dbReference>
<gene>
    <name evidence="7" type="ORF">CLOSYM_04291</name>
</gene>
<evidence type="ECO:0000256" key="5">
    <source>
        <dbReference type="ARBA" id="ARBA00022691"/>
    </source>
</evidence>
<evidence type="ECO:0000256" key="3">
    <source>
        <dbReference type="ARBA" id="ARBA00022603"/>
    </source>
</evidence>
<dbReference type="Proteomes" id="UP000016491">
    <property type="component" value="Unassembled WGS sequence"/>
</dbReference>
<evidence type="ECO:0000256" key="1">
    <source>
        <dbReference type="ARBA" id="ARBA00001541"/>
    </source>
</evidence>
<dbReference type="InterPro" id="IPR026024">
    <property type="entry name" value="Chemotaxis_MeTrfase_CheR"/>
</dbReference>
<dbReference type="SMART" id="SM00138">
    <property type="entry name" value="MeTrc"/>
    <property type="match status" value="1"/>
</dbReference>
<evidence type="ECO:0000313" key="7">
    <source>
        <dbReference type="EMBL" id="ERI74171.1"/>
    </source>
</evidence>
<dbReference type="EC" id="2.1.1.80" evidence="2"/>
<keyword evidence="5" id="KW-0949">S-adenosyl-L-methionine</keyword>
<keyword evidence="3 7" id="KW-0489">Methyltransferase</keyword>
<evidence type="ECO:0000256" key="4">
    <source>
        <dbReference type="ARBA" id="ARBA00022679"/>
    </source>
</evidence>
<dbReference type="InterPro" id="IPR036804">
    <property type="entry name" value="CheR_N_sf"/>
</dbReference>
<evidence type="ECO:0000313" key="8">
    <source>
        <dbReference type="Proteomes" id="UP000016491"/>
    </source>
</evidence>
<dbReference type="InterPro" id="IPR029063">
    <property type="entry name" value="SAM-dependent_MTases_sf"/>
</dbReference>
<dbReference type="Gene3D" id="3.40.50.150">
    <property type="entry name" value="Vaccinia Virus protein VP39"/>
    <property type="match status" value="1"/>
</dbReference>
<evidence type="ECO:0000259" key="6">
    <source>
        <dbReference type="PROSITE" id="PS50123"/>
    </source>
</evidence>
<dbReference type="InterPro" id="IPR000780">
    <property type="entry name" value="CheR_MeTrfase"/>
</dbReference>
<dbReference type="PRINTS" id="PR00996">
    <property type="entry name" value="CHERMTFRASE"/>
</dbReference>
<dbReference type="PROSITE" id="PS50123">
    <property type="entry name" value="CHER"/>
    <property type="match status" value="1"/>
</dbReference>
<comment type="catalytic activity">
    <reaction evidence="1">
        <text>L-glutamyl-[protein] + S-adenosyl-L-methionine = [protein]-L-glutamate 5-O-methyl ester + S-adenosyl-L-homocysteine</text>
        <dbReference type="Rhea" id="RHEA:24452"/>
        <dbReference type="Rhea" id="RHEA-COMP:10208"/>
        <dbReference type="Rhea" id="RHEA-COMP:10311"/>
        <dbReference type="ChEBI" id="CHEBI:29973"/>
        <dbReference type="ChEBI" id="CHEBI:57856"/>
        <dbReference type="ChEBI" id="CHEBI:59789"/>
        <dbReference type="ChEBI" id="CHEBI:82795"/>
        <dbReference type="EC" id="2.1.1.80"/>
    </reaction>
</comment>
<dbReference type="AlphaFoldDB" id="A0ABC9TS60"/>
<dbReference type="GO" id="GO:0032259">
    <property type="term" value="P:methylation"/>
    <property type="evidence" value="ECO:0007669"/>
    <property type="project" value="UniProtKB-KW"/>
</dbReference>
<feature type="domain" description="CheR-type methyltransferase" evidence="6">
    <location>
        <begin position="1"/>
        <end position="270"/>
    </location>
</feature>
<dbReference type="GO" id="GO:0008983">
    <property type="term" value="F:protein-glutamate O-methyltransferase activity"/>
    <property type="evidence" value="ECO:0007669"/>
    <property type="project" value="UniProtKB-EC"/>
</dbReference>
<evidence type="ECO:0000256" key="2">
    <source>
        <dbReference type="ARBA" id="ARBA00012534"/>
    </source>
</evidence>
<dbReference type="Gene3D" id="1.10.155.10">
    <property type="entry name" value="Chemotaxis receptor methyltransferase CheR, N-terminal domain"/>
    <property type="match status" value="1"/>
</dbReference>
<dbReference type="PANTHER" id="PTHR24422">
    <property type="entry name" value="CHEMOTAXIS PROTEIN METHYLTRANSFERASE"/>
    <property type="match status" value="1"/>
</dbReference>
<proteinExistence type="predicted"/>
<comment type="caution">
    <text evidence="7">The sequence shown here is derived from an EMBL/GenBank/DDBJ whole genome shotgun (WGS) entry which is preliminary data.</text>
</comment>
<dbReference type="SUPFAM" id="SSF47757">
    <property type="entry name" value="Chemotaxis receptor methyltransferase CheR, N-terminal domain"/>
    <property type="match status" value="1"/>
</dbReference>
<organism evidence="7 8">
    <name type="scientific">[Clostridium] symbiosum ATCC 14940</name>
    <dbReference type="NCBI Taxonomy" id="411472"/>
    <lineage>
        <taxon>Bacteria</taxon>
        <taxon>Bacillati</taxon>
        <taxon>Bacillota</taxon>
        <taxon>Clostridia</taxon>
        <taxon>Lachnospirales</taxon>
        <taxon>Lachnospiraceae</taxon>
        <taxon>Otoolea</taxon>
    </lineage>
</organism>
<dbReference type="InterPro" id="IPR050903">
    <property type="entry name" value="Bact_Chemotaxis_MeTrfase"/>
</dbReference>
<keyword evidence="4" id="KW-0808">Transferase</keyword>
<dbReference type="SUPFAM" id="SSF53335">
    <property type="entry name" value="S-adenosyl-L-methionine-dependent methyltransferases"/>
    <property type="match status" value="1"/>
</dbReference>